<evidence type="ECO:0000313" key="3">
    <source>
        <dbReference type="EMBL" id="AVO37637.1"/>
    </source>
</evidence>
<dbReference type="RefSeq" id="WP_106471955.1">
    <property type="nucleotide sequence ID" value="NZ_CP027665.1"/>
</dbReference>
<dbReference type="KEGG" id="thas:C6Y53_07920"/>
<dbReference type="EMBL" id="CP027665">
    <property type="protein sequence ID" value="AVO37637.1"/>
    <property type="molecule type" value="Genomic_DNA"/>
</dbReference>
<dbReference type="CDD" id="cd14727">
    <property type="entry name" value="ChanN-like"/>
    <property type="match status" value="1"/>
</dbReference>
<keyword evidence="3" id="KW-0449">Lipoprotein</keyword>
<keyword evidence="4" id="KW-1185">Reference proteome</keyword>
<protein>
    <submittedName>
        <fullName evidence="3">ChaN family lipoprotein</fullName>
    </submittedName>
</protein>
<dbReference type="SUPFAM" id="SSF159501">
    <property type="entry name" value="EreA/ChaN-like"/>
    <property type="match status" value="1"/>
</dbReference>
<feature type="signal peptide" evidence="1">
    <location>
        <begin position="1"/>
        <end position="21"/>
    </location>
</feature>
<keyword evidence="1" id="KW-0732">Signal</keyword>
<feature type="domain" description="Haem-binding uptake Tiki superfamily ChaN" evidence="2">
    <location>
        <begin position="37"/>
        <end position="232"/>
    </location>
</feature>
<evidence type="ECO:0000313" key="4">
    <source>
        <dbReference type="Proteomes" id="UP000237655"/>
    </source>
</evidence>
<reference evidence="4" key="1">
    <citation type="submission" date="2018-03" db="EMBL/GenBank/DDBJ databases">
        <title>Genomic analysis of the strain SH-1 isolated from shrimp intestine.</title>
        <authorList>
            <person name="Kim Y.-S."/>
            <person name="Kim S.-E."/>
            <person name="Kim K.-H."/>
        </authorList>
    </citation>
    <scope>NUCLEOTIDE SEQUENCE [LARGE SCALE GENOMIC DNA]</scope>
    <source>
        <strain evidence="4">SH-1</strain>
    </source>
</reference>
<dbReference type="Proteomes" id="UP000237655">
    <property type="component" value="Chromosome"/>
</dbReference>
<sequence length="279" mass="29372">MKRLALTISACAALWTVFCTAWITGAVAGAVSDDLRAAMARADVVILGEVHDNPGHHRLQAAAVEALAPAAVVWEMLTPEMAARFDAALLSDPDRLEAALGWADTSWPSFGLYYPVFAASGAARVYGGNVPRATARAVAGDGPAAVFGADAGLYGLDMALPAAEQAEREALQRAAHCNQLPEDRLAMMVDIQRLRDAVMARAVIAAHEETGGPVAVITGNGHARRDRGVPRFLDHVRPALRVLSVGQSEQGGIDGAFDLVLDSPAPDRDDPCDAFKTTD</sequence>
<evidence type="ECO:0000259" key="2">
    <source>
        <dbReference type="Pfam" id="PF04187"/>
    </source>
</evidence>
<evidence type="ECO:0000256" key="1">
    <source>
        <dbReference type="SAM" id="SignalP"/>
    </source>
</evidence>
<gene>
    <name evidence="3" type="ORF">C6Y53_07920</name>
</gene>
<feature type="chain" id="PRO_5015559027" evidence="1">
    <location>
        <begin position="22"/>
        <end position="279"/>
    </location>
</feature>
<dbReference type="AlphaFoldDB" id="A0A2S0MP76"/>
<proteinExistence type="predicted"/>
<name>A0A2S0MP76_9RHOB</name>
<organism evidence="3 4">
    <name type="scientific">Pukyongiella litopenaei</name>
    <dbReference type="NCBI Taxonomy" id="2605946"/>
    <lineage>
        <taxon>Bacteria</taxon>
        <taxon>Pseudomonadati</taxon>
        <taxon>Pseudomonadota</taxon>
        <taxon>Alphaproteobacteria</taxon>
        <taxon>Rhodobacterales</taxon>
        <taxon>Paracoccaceae</taxon>
        <taxon>Pukyongiella</taxon>
    </lineage>
</organism>
<accession>A0A2S0MP76</accession>
<dbReference type="Gene3D" id="3.40.50.11550">
    <property type="match status" value="2"/>
</dbReference>
<dbReference type="InterPro" id="IPR007314">
    <property type="entry name" value="Cofac_haem-bd_dom"/>
</dbReference>
<dbReference type="Pfam" id="PF04187">
    <property type="entry name" value="Cofac_haem_bdg"/>
    <property type="match status" value="1"/>
</dbReference>